<organism evidence="2 3">
    <name type="scientific">Champsocephalus esox</name>
    <name type="common">pike icefish</name>
    <dbReference type="NCBI Taxonomy" id="159716"/>
    <lineage>
        <taxon>Eukaryota</taxon>
        <taxon>Metazoa</taxon>
        <taxon>Chordata</taxon>
        <taxon>Craniata</taxon>
        <taxon>Vertebrata</taxon>
        <taxon>Euteleostomi</taxon>
        <taxon>Actinopterygii</taxon>
        <taxon>Neopterygii</taxon>
        <taxon>Teleostei</taxon>
        <taxon>Neoteleostei</taxon>
        <taxon>Acanthomorphata</taxon>
        <taxon>Eupercaria</taxon>
        <taxon>Perciformes</taxon>
        <taxon>Notothenioidei</taxon>
        <taxon>Channichthyidae</taxon>
        <taxon>Champsocephalus</taxon>
    </lineage>
</organism>
<keyword evidence="3" id="KW-1185">Reference proteome</keyword>
<dbReference type="EMBL" id="JAULUE010002047">
    <property type="protein sequence ID" value="KAK5912692.1"/>
    <property type="molecule type" value="Genomic_DNA"/>
</dbReference>
<feature type="region of interest" description="Disordered" evidence="1">
    <location>
        <begin position="243"/>
        <end position="264"/>
    </location>
</feature>
<dbReference type="Proteomes" id="UP001335648">
    <property type="component" value="Unassembled WGS sequence"/>
</dbReference>
<reference evidence="2 3" key="1">
    <citation type="journal article" date="2023" name="Mol. Biol. Evol.">
        <title>Genomics of Secondarily Temperate Adaptation in the Only Non-Antarctic Icefish.</title>
        <authorList>
            <person name="Rivera-Colon A.G."/>
            <person name="Rayamajhi N."/>
            <person name="Minhas B.F."/>
            <person name="Madrigal G."/>
            <person name="Bilyk K.T."/>
            <person name="Yoon V."/>
            <person name="Hune M."/>
            <person name="Gregory S."/>
            <person name="Cheng C.H.C."/>
            <person name="Catchen J.M."/>
        </authorList>
    </citation>
    <scope>NUCLEOTIDE SEQUENCE [LARGE SCALE GENOMIC DNA]</scope>
    <source>
        <strain evidence="2">JC2023a</strain>
    </source>
</reference>
<comment type="caution">
    <text evidence="2">The sequence shown here is derived from an EMBL/GenBank/DDBJ whole genome shotgun (WGS) entry which is preliminary data.</text>
</comment>
<evidence type="ECO:0000313" key="2">
    <source>
        <dbReference type="EMBL" id="KAK5912692.1"/>
    </source>
</evidence>
<name>A0AAN8CZ79_9TELE</name>
<gene>
    <name evidence="2" type="ORF">CesoFtcFv8_002538</name>
</gene>
<dbReference type="AlphaFoldDB" id="A0AAN8CZ79"/>
<protein>
    <submittedName>
        <fullName evidence="2">Uncharacterized protein</fullName>
    </submittedName>
</protein>
<proteinExistence type="predicted"/>
<evidence type="ECO:0000313" key="3">
    <source>
        <dbReference type="Proteomes" id="UP001335648"/>
    </source>
</evidence>
<accession>A0AAN8CZ79</accession>
<evidence type="ECO:0000256" key="1">
    <source>
        <dbReference type="SAM" id="MobiDB-lite"/>
    </source>
</evidence>
<sequence>MDAYLPHTRGVRDSEARLCGCGLKISGTDSHQVCSSCLGLEHAQEAIDNPGSCGHCARLTIKRLRRRLARQASLSGQDPLMSTDWPAGNQDTGASAAETESLTFTVWGSSTAEPDSHAISGRDPVAAKDAGTGPHAIPSWGSRLDLTMVSPAEDVLELDYMEDEEYTSEFLLSDSDEQEDDVFVSPAQAAKPGAMAALPGDSTPASPCLSMDLQAVCQRATARLDIPWPEVAKETSRSRYEGIFFSPNNEDKEATPPGLPGDVG</sequence>